<proteinExistence type="predicted"/>
<dbReference type="InterPro" id="IPR001845">
    <property type="entry name" value="HTH_ArsR_DNA-bd_dom"/>
</dbReference>
<dbReference type="CDD" id="cd00090">
    <property type="entry name" value="HTH_ARSR"/>
    <property type="match status" value="1"/>
</dbReference>
<dbReference type="SUPFAM" id="SSF46785">
    <property type="entry name" value="Winged helix' DNA-binding domain"/>
    <property type="match status" value="1"/>
</dbReference>
<dbReference type="Pfam" id="PF12840">
    <property type="entry name" value="HTH_20"/>
    <property type="match status" value="1"/>
</dbReference>
<feature type="domain" description="HTH arsR-type" evidence="1">
    <location>
        <begin position="1"/>
        <end position="85"/>
    </location>
</feature>
<dbReference type="NCBIfam" id="NF033788">
    <property type="entry name" value="HTH_metalloreg"/>
    <property type="match status" value="1"/>
</dbReference>
<keyword evidence="3" id="KW-1185">Reference proteome</keyword>
<dbReference type="Proteomes" id="UP000460435">
    <property type="component" value="Unassembled WGS sequence"/>
</dbReference>
<organism evidence="2 3">
    <name type="scientific">Phytoactinopolyspora mesophila</name>
    <dbReference type="NCBI Taxonomy" id="2650750"/>
    <lineage>
        <taxon>Bacteria</taxon>
        <taxon>Bacillati</taxon>
        <taxon>Actinomycetota</taxon>
        <taxon>Actinomycetes</taxon>
        <taxon>Jiangellales</taxon>
        <taxon>Jiangellaceae</taxon>
        <taxon>Phytoactinopolyspora</taxon>
    </lineage>
</organism>
<comment type="caution">
    <text evidence="2">The sequence shown here is derived from an EMBL/GenBank/DDBJ whole genome shotgun (WGS) entry which is preliminary data.</text>
</comment>
<dbReference type="GO" id="GO:0003700">
    <property type="term" value="F:DNA-binding transcription factor activity"/>
    <property type="evidence" value="ECO:0007669"/>
    <property type="project" value="InterPro"/>
</dbReference>
<dbReference type="PRINTS" id="PR00778">
    <property type="entry name" value="HTHARSR"/>
</dbReference>
<dbReference type="InterPro" id="IPR011991">
    <property type="entry name" value="ArsR-like_HTH"/>
</dbReference>
<dbReference type="Gene3D" id="1.10.10.10">
    <property type="entry name" value="Winged helix-like DNA-binding domain superfamily/Winged helix DNA-binding domain"/>
    <property type="match status" value="1"/>
</dbReference>
<evidence type="ECO:0000259" key="1">
    <source>
        <dbReference type="PROSITE" id="PS50987"/>
    </source>
</evidence>
<dbReference type="AlphaFoldDB" id="A0A7K3M6E2"/>
<dbReference type="PROSITE" id="PS50987">
    <property type="entry name" value="HTH_ARSR_2"/>
    <property type="match status" value="1"/>
</dbReference>
<sequence length="107" mass="12274">MFFAMADDTRRELFQTLIRNGGTSASELARGLPISRQAVGKHLEVLSEARLVRPRRSGREVRYEPQTQTLKEASQWLNTLARQWDRRLDRLANLAESGLHDNPDEEA</sequence>
<evidence type="ECO:0000313" key="2">
    <source>
        <dbReference type="EMBL" id="NDL58815.1"/>
    </source>
</evidence>
<dbReference type="SMART" id="SM00418">
    <property type="entry name" value="HTH_ARSR"/>
    <property type="match status" value="1"/>
</dbReference>
<gene>
    <name evidence="2" type="ORF">F7O44_17225</name>
</gene>
<name>A0A7K3M6E2_9ACTN</name>
<dbReference type="PANTHER" id="PTHR38600">
    <property type="entry name" value="TRANSCRIPTIONAL REGULATORY PROTEIN"/>
    <property type="match status" value="1"/>
</dbReference>
<dbReference type="InterPro" id="IPR036390">
    <property type="entry name" value="WH_DNA-bd_sf"/>
</dbReference>
<dbReference type="PANTHER" id="PTHR38600:SF2">
    <property type="entry name" value="SLL0088 PROTEIN"/>
    <property type="match status" value="1"/>
</dbReference>
<accession>A0A7K3M6E2</accession>
<evidence type="ECO:0000313" key="3">
    <source>
        <dbReference type="Proteomes" id="UP000460435"/>
    </source>
</evidence>
<dbReference type="EMBL" id="WLZY01000006">
    <property type="protein sequence ID" value="NDL58815.1"/>
    <property type="molecule type" value="Genomic_DNA"/>
</dbReference>
<protein>
    <submittedName>
        <fullName evidence="2">Metalloregulator ArsR/SmtB family transcription factor</fullName>
    </submittedName>
</protein>
<reference evidence="2 3" key="1">
    <citation type="submission" date="2019-11" db="EMBL/GenBank/DDBJ databases">
        <authorList>
            <person name="Li X.-J."/>
            <person name="Feng X.-M."/>
        </authorList>
    </citation>
    <scope>NUCLEOTIDE SEQUENCE [LARGE SCALE GENOMIC DNA]</scope>
    <source>
        <strain evidence="2 3">XMNu-373</strain>
    </source>
</reference>
<dbReference type="InterPro" id="IPR036388">
    <property type="entry name" value="WH-like_DNA-bd_sf"/>
</dbReference>